<evidence type="ECO:0000256" key="1">
    <source>
        <dbReference type="PROSITE-ProRule" id="PRU00339"/>
    </source>
</evidence>
<dbReference type="Pfam" id="PF01381">
    <property type="entry name" value="HTH_3"/>
    <property type="match status" value="1"/>
</dbReference>
<dbReference type="InterPro" id="IPR001387">
    <property type="entry name" value="Cro/C1-type_HTH"/>
</dbReference>
<evidence type="ECO:0000259" key="2">
    <source>
        <dbReference type="PROSITE" id="PS50943"/>
    </source>
</evidence>
<dbReference type="SMART" id="SM00530">
    <property type="entry name" value="HTH_XRE"/>
    <property type="match status" value="1"/>
</dbReference>
<dbReference type="RefSeq" id="WP_244711692.1">
    <property type="nucleotide sequence ID" value="NZ_CP095073.1"/>
</dbReference>
<evidence type="ECO:0000313" key="4">
    <source>
        <dbReference type="Proteomes" id="UP000831787"/>
    </source>
</evidence>
<name>A0ABY4EL29_9BACI</name>
<keyword evidence="1" id="KW-0802">TPR repeat</keyword>
<dbReference type="CDD" id="cd00093">
    <property type="entry name" value="HTH_XRE"/>
    <property type="match status" value="1"/>
</dbReference>
<dbReference type="SUPFAM" id="SSF48452">
    <property type="entry name" value="TPR-like"/>
    <property type="match status" value="1"/>
</dbReference>
<accession>A0ABY4EL29</accession>
<proteinExistence type="predicted"/>
<dbReference type="PROSITE" id="PS50005">
    <property type="entry name" value="TPR"/>
    <property type="match status" value="1"/>
</dbReference>
<dbReference type="EMBL" id="CP095073">
    <property type="protein sequence ID" value="UOQ45174.1"/>
    <property type="molecule type" value="Genomic_DNA"/>
</dbReference>
<dbReference type="InterPro" id="IPR010982">
    <property type="entry name" value="Lambda_DNA-bd_dom_sf"/>
</dbReference>
<feature type="domain" description="HTH cro/C1-type" evidence="2">
    <location>
        <begin position="6"/>
        <end position="59"/>
    </location>
</feature>
<dbReference type="Proteomes" id="UP000831787">
    <property type="component" value="Chromosome"/>
</dbReference>
<evidence type="ECO:0000313" key="3">
    <source>
        <dbReference type="EMBL" id="UOQ45174.1"/>
    </source>
</evidence>
<dbReference type="Pfam" id="PF13181">
    <property type="entry name" value="TPR_8"/>
    <property type="match status" value="1"/>
</dbReference>
<feature type="repeat" description="TPR" evidence="1">
    <location>
        <begin position="264"/>
        <end position="297"/>
    </location>
</feature>
<dbReference type="InterPro" id="IPR019734">
    <property type="entry name" value="TPR_rpt"/>
</dbReference>
<protein>
    <submittedName>
        <fullName evidence="3">Transcriptional regulator</fullName>
    </submittedName>
</protein>
<dbReference type="Gene3D" id="1.25.40.10">
    <property type="entry name" value="Tetratricopeptide repeat domain"/>
    <property type="match status" value="1"/>
</dbReference>
<dbReference type="SMART" id="SM00028">
    <property type="entry name" value="TPR"/>
    <property type="match status" value="3"/>
</dbReference>
<gene>
    <name evidence="3" type="ORF">MUN89_04265</name>
</gene>
<dbReference type="SUPFAM" id="SSF47413">
    <property type="entry name" value="lambda repressor-like DNA-binding domains"/>
    <property type="match status" value="1"/>
</dbReference>
<dbReference type="PROSITE" id="PS50943">
    <property type="entry name" value="HTH_CROC1"/>
    <property type="match status" value="1"/>
</dbReference>
<dbReference type="Gene3D" id="1.10.260.40">
    <property type="entry name" value="lambda repressor-like DNA-binding domains"/>
    <property type="match status" value="1"/>
</dbReference>
<reference evidence="3 4" key="1">
    <citation type="submission" date="2022-04" db="EMBL/GenBank/DDBJ databases">
        <title>Halobacillus sp. isolated from saltern.</title>
        <authorList>
            <person name="Won M."/>
            <person name="Lee C.-M."/>
            <person name="Woen H.-Y."/>
            <person name="Kwon S.-W."/>
        </authorList>
    </citation>
    <scope>NUCLEOTIDE SEQUENCE [LARGE SCALE GENOMIC DNA]</scope>
    <source>
        <strain evidence="3 4">SSBR10-3</strain>
    </source>
</reference>
<dbReference type="InterPro" id="IPR011990">
    <property type="entry name" value="TPR-like_helical_dom_sf"/>
</dbReference>
<keyword evidence="4" id="KW-1185">Reference proteome</keyword>
<sequence>MKGTLIKQHRKYKNMTLEDLASGICSVSYLSKIEHNSINASDEIYRLIGERLKITLTNINEEFDEDIYQNLHDWHETIQLRDFTLMKKLKSEIEKALANNQNIELGNLYKVILTRHKMTLEEILIPDDTLKEFDAIFPQATKEFQFFYYKTVGLHLFLKAELRQALNYFRNASQKMNELPLEDSEVYFHLALTYSQTRAAVESTYYAEKALKGYKDSLQYSRIVDTYMIIAINYRFLNIHDIAQEYFLKILKVAKYHLTFLEKRRIYHNLGYININMENYDKAIEFLEQAEGIETDDTYFQSGTIYLLALAHYYNENIEECWSYILSGEKMADKQNDLQFKHKFYILKHNLNKSTQEEEFIHELEHVIIPDLRELNIYDDYKDALELLANLYYNKRMYKKSSMYYREANQYKFTQKKDLL</sequence>
<organism evidence="3 4">
    <name type="scientific">Halobacillus salinarum</name>
    <dbReference type="NCBI Taxonomy" id="2932257"/>
    <lineage>
        <taxon>Bacteria</taxon>
        <taxon>Bacillati</taxon>
        <taxon>Bacillota</taxon>
        <taxon>Bacilli</taxon>
        <taxon>Bacillales</taxon>
        <taxon>Bacillaceae</taxon>
        <taxon>Halobacillus</taxon>
    </lineage>
</organism>